<dbReference type="RefSeq" id="WP_377069776.1">
    <property type="nucleotide sequence ID" value="NZ_JBHMEC010000017.1"/>
</dbReference>
<name>A0ABV5I0M9_9RHOB</name>
<proteinExistence type="predicted"/>
<keyword evidence="3" id="KW-1185">Reference proteome</keyword>
<evidence type="ECO:0000313" key="3">
    <source>
        <dbReference type="Proteomes" id="UP001589670"/>
    </source>
</evidence>
<dbReference type="Pfam" id="PF13770">
    <property type="entry name" value="DUF4169"/>
    <property type="match status" value="1"/>
</dbReference>
<organism evidence="2 3">
    <name type="scientific">Roseovarius ramblicola</name>
    <dbReference type="NCBI Taxonomy" id="2022336"/>
    <lineage>
        <taxon>Bacteria</taxon>
        <taxon>Pseudomonadati</taxon>
        <taxon>Pseudomonadota</taxon>
        <taxon>Alphaproteobacteria</taxon>
        <taxon>Rhodobacterales</taxon>
        <taxon>Roseobacteraceae</taxon>
        <taxon>Roseovarius</taxon>
    </lineage>
</organism>
<comment type="caution">
    <text evidence="2">The sequence shown here is derived from an EMBL/GenBank/DDBJ whole genome shotgun (WGS) entry which is preliminary data.</text>
</comment>
<dbReference type="InterPro" id="IPR025227">
    <property type="entry name" value="DUF4169"/>
</dbReference>
<feature type="compositionally biased region" description="Basic and acidic residues" evidence="1">
    <location>
        <begin position="50"/>
        <end position="60"/>
    </location>
</feature>
<dbReference type="EMBL" id="JBHMEC010000017">
    <property type="protein sequence ID" value="MFB9150228.1"/>
    <property type="molecule type" value="Genomic_DNA"/>
</dbReference>
<feature type="region of interest" description="Disordered" evidence="1">
    <location>
        <begin position="1"/>
        <end position="60"/>
    </location>
</feature>
<sequence length="60" mass="6610">MSDTPVNLNRVRKQKARAAKKARADGNAARFGRTRAQKAEDAAAAARARAHLDAHRRDED</sequence>
<protein>
    <submittedName>
        <fullName evidence="2">DUF4169 family protein</fullName>
    </submittedName>
</protein>
<evidence type="ECO:0000256" key="1">
    <source>
        <dbReference type="SAM" id="MobiDB-lite"/>
    </source>
</evidence>
<feature type="compositionally biased region" description="Basic residues" evidence="1">
    <location>
        <begin position="10"/>
        <end position="21"/>
    </location>
</feature>
<accession>A0ABV5I0M9</accession>
<gene>
    <name evidence="2" type="ORF">ACFFU4_10770</name>
</gene>
<dbReference type="Proteomes" id="UP001589670">
    <property type="component" value="Unassembled WGS sequence"/>
</dbReference>
<evidence type="ECO:0000313" key="2">
    <source>
        <dbReference type="EMBL" id="MFB9150228.1"/>
    </source>
</evidence>
<reference evidence="2 3" key="1">
    <citation type="submission" date="2024-09" db="EMBL/GenBank/DDBJ databases">
        <authorList>
            <person name="Sun Q."/>
            <person name="Mori K."/>
        </authorList>
    </citation>
    <scope>NUCLEOTIDE SEQUENCE [LARGE SCALE GENOMIC DNA]</scope>
    <source>
        <strain evidence="2 3">CECT 9424</strain>
    </source>
</reference>